<keyword evidence="3" id="KW-1185">Reference proteome</keyword>
<evidence type="ECO:0000256" key="1">
    <source>
        <dbReference type="ARBA" id="ARBA00008626"/>
    </source>
</evidence>
<protein>
    <submittedName>
        <fullName evidence="2">DEBR0S1_09758g1_1</fullName>
    </submittedName>
</protein>
<comment type="similarity">
    <text evidence="1">Belongs to the PHF5 family.</text>
</comment>
<accession>A0A7D9CUV6</accession>
<dbReference type="Proteomes" id="UP000478008">
    <property type="component" value="Unassembled WGS sequence"/>
</dbReference>
<evidence type="ECO:0000313" key="2">
    <source>
        <dbReference type="EMBL" id="VUG16178.1"/>
    </source>
</evidence>
<dbReference type="InterPro" id="IPR005345">
    <property type="entry name" value="PHF5"/>
</dbReference>
<dbReference type="GO" id="GO:0000398">
    <property type="term" value="P:mRNA splicing, via spliceosome"/>
    <property type="evidence" value="ECO:0007669"/>
    <property type="project" value="InterPro"/>
</dbReference>
<dbReference type="Pfam" id="PF03660">
    <property type="entry name" value="PHF5"/>
    <property type="match status" value="1"/>
</dbReference>
<gene>
    <name evidence="2" type="primary">RDS3</name>
    <name evidence="2" type="ORF">DEBR0S1_09758G</name>
</gene>
<proteinExistence type="inferred from homology"/>
<dbReference type="PANTHER" id="PTHR13120">
    <property type="entry name" value="PHD FINGER-LIKE DOMAIN-CONTAINING PROTEIN 5A"/>
    <property type="match status" value="1"/>
</dbReference>
<name>A0A7D9CUV6_DEKBR</name>
<organism evidence="2 3">
    <name type="scientific">Dekkera bruxellensis</name>
    <name type="common">Brettanomyces custersii</name>
    <dbReference type="NCBI Taxonomy" id="5007"/>
    <lineage>
        <taxon>Eukaryota</taxon>
        <taxon>Fungi</taxon>
        <taxon>Dikarya</taxon>
        <taxon>Ascomycota</taxon>
        <taxon>Saccharomycotina</taxon>
        <taxon>Pichiomycetes</taxon>
        <taxon>Pichiales</taxon>
        <taxon>Pichiaceae</taxon>
        <taxon>Brettanomyces</taxon>
    </lineage>
</organism>
<dbReference type="AlphaFoldDB" id="A0A7D9CUV6"/>
<dbReference type="PIRSF" id="PIRSF016468">
    <property type="entry name" value="PHF5"/>
    <property type="match status" value="1"/>
</dbReference>
<dbReference type="EMBL" id="CABFWN010000001">
    <property type="protein sequence ID" value="VUG16178.1"/>
    <property type="molecule type" value="Genomic_DNA"/>
</dbReference>
<evidence type="ECO:0000313" key="3">
    <source>
        <dbReference type="Proteomes" id="UP000478008"/>
    </source>
</evidence>
<sequence>MLNHFDLVPCLKQPGIHIGKVCAKCEGKCPTCESVVHPYRVVHVCDDCAYGPLANRCIICGAADSRNGSSFTDAYYCYECCLLEKDRDGCPRIINVGSTRTDYYFSKKGRKA</sequence>
<reference evidence="2 3" key="1">
    <citation type="submission" date="2019-07" db="EMBL/GenBank/DDBJ databases">
        <authorList>
            <person name="Friedrich A."/>
            <person name="Schacherer J."/>
        </authorList>
    </citation>
    <scope>NUCLEOTIDE SEQUENCE [LARGE SCALE GENOMIC DNA]</scope>
</reference>